<dbReference type="AlphaFoldDB" id="A0A0F9HDG1"/>
<name>A0A0F9HDG1_9ZZZZ</name>
<gene>
    <name evidence="1" type="ORF">LCGC14_2012100</name>
</gene>
<proteinExistence type="predicted"/>
<reference evidence="1" key="1">
    <citation type="journal article" date="2015" name="Nature">
        <title>Complex archaea that bridge the gap between prokaryotes and eukaryotes.</title>
        <authorList>
            <person name="Spang A."/>
            <person name="Saw J.H."/>
            <person name="Jorgensen S.L."/>
            <person name="Zaremba-Niedzwiedzka K."/>
            <person name="Martijn J."/>
            <person name="Lind A.E."/>
            <person name="van Eijk R."/>
            <person name="Schleper C."/>
            <person name="Guy L."/>
            <person name="Ettema T.J."/>
        </authorList>
    </citation>
    <scope>NUCLEOTIDE SEQUENCE</scope>
</reference>
<protein>
    <submittedName>
        <fullName evidence="1">Uncharacterized protein</fullName>
    </submittedName>
</protein>
<organism evidence="1">
    <name type="scientific">marine sediment metagenome</name>
    <dbReference type="NCBI Taxonomy" id="412755"/>
    <lineage>
        <taxon>unclassified sequences</taxon>
        <taxon>metagenomes</taxon>
        <taxon>ecological metagenomes</taxon>
    </lineage>
</organism>
<feature type="non-terminal residue" evidence="1">
    <location>
        <position position="117"/>
    </location>
</feature>
<comment type="caution">
    <text evidence="1">The sequence shown here is derived from an EMBL/GenBank/DDBJ whole genome shotgun (WGS) entry which is preliminary data.</text>
</comment>
<sequence>MDHRRSSFSKAMQFYVFTLTHDLQIFGPIIEPVAVGVMDDFTSLEWATEKFLHDQAVLVFRFAKQLKAPITVMNIPCSFWCHGDFEFPGFVFSHVMHHAKLAGVVWTRAIQYRAISN</sequence>
<accession>A0A0F9HDG1</accession>
<evidence type="ECO:0000313" key="1">
    <source>
        <dbReference type="EMBL" id="KKL79705.1"/>
    </source>
</evidence>
<dbReference type="EMBL" id="LAZR01023086">
    <property type="protein sequence ID" value="KKL79705.1"/>
    <property type="molecule type" value="Genomic_DNA"/>
</dbReference>